<evidence type="ECO:0000313" key="1">
    <source>
        <dbReference type="EMBL" id="KAK2172395.1"/>
    </source>
</evidence>
<evidence type="ECO:0000313" key="2">
    <source>
        <dbReference type="Proteomes" id="UP001209878"/>
    </source>
</evidence>
<reference evidence="1" key="1">
    <citation type="journal article" date="2023" name="Mol. Biol. Evol.">
        <title>Third-Generation Sequencing Reveals the Adaptive Role of the Epigenome in Three Deep-Sea Polychaetes.</title>
        <authorList>
            <person name="Perez M."/>
            <person name="Aroh O."/>
            <person name="Sun Y."/>
            <person name="Lan Y."/>
            <person name="Juniper S.K."/>
            <person name="Young C.R."/>
            <person name="Angers B."/>
            <person name="Qian P.Y."/>
        </authorList>
    </citation>
    <scope>NUCLEOTIDE SEQUENCE</scope>
    <source>
        <strain evidence="1">R07B-5</strain>
    </source>
</reference>
<comment type="caution">
    <text evidence="1">The sequence shown here is derived from an EMBL/GenBank/DDBJ whole genome shotgun (WGS) entry which is preliminary data.</text>
</comment>
<gene>
    <name evidence="1" type="ORF">NP493_964g00042</name>
</gene>
<organism evidence="1 2">
    <name type="scientific">Ridgeia piscesae</name>
    <name type="common">Tubeworm</name>
    <dbReference type="NCBI Taxonomy" id="27915"/>
    <lineage>
        <taxon>Eukaryota</taxon>
        <taxon>Metazoa</taxon>
        <taxon>Spiralia</taxon>
        <taxon>Lophotrochozoa</taxon>
        <taxon>Annelida</taxon>
        <taxon>Polychaeta</taxon>
        <taxon>Sedentaria</taxon>
        <taxon>Canalipalpata</taxon>
        <taxon>Sabellida</taxon>
        <taxon>Siboglinidae</taxon>
        <taxon>Ridgeia</taxon>
    </lineage>
</organism>
<name>A0AAD9KKM3_RIDPI</name>
<sequence length="54" mass="6561">MPVWIEKSTDSVYLFTTRKRVMSQCSYRFCSLFVDIYANMHIINMIIYNEIKLF</sequence>
<accession>A0AAD9KKM3</accession>
<protein>
    <submittedName>
        <fullName evidence="1">Uncharacterized protein</fullName>
    </submittedName>
</protein>
<proteinExistence type="predicted"/>
<keyword evidence="2" id="KW-1185">Reference proteome</keyword>
<dbReference type="EMBL" id="JAODUO010000964">
    <property type="protein sequence ID" value="KAK2172395.1"/>
    <property type="molecule type" value="Genomic_DNA"/>
</dbReference>
<dbReference type="AlphaFoldDB" id="A0AAD9KKM3"/>
<dbReference type="Proteomes" id="UP001209878">
    <property type="component" value="Unassembled WGS sequence"/>
</dbReference>